<accession>A0AC60QXI8</accession>
<gene>
    <name evidence="1" type="ORF">HPB47_014281</name>
</gene>
<protein>
    <submittedName>
        <fullName evidence="1">Uncharacterized protein</fullName>
    </submittedName>
</protein>
<evidence type="ECO:0000313" key="1">
    <source>
        <dbReference type="EMBL" id="KAG0444016.1"/>
    </source>
</evidence>
<evidence type="ECO:0000313" key="2">
    <source>
        <dbReference type="Proteomes" id="UP000805193"/>
    </source>
</evidence>
<keyword evidence="2" id="KW-1185">Reference proteome</keyword>
<dbReference type="EMBL" id="JABSTQ010002622">
    <property type="protein sequence ID" value="KAG0444016.1"/>
    <property type="molecule type" value="Genomic_DNA"/>
</dbReference>
<reference evidence="1 2" key="1">
    <citation type="journal article" date="2020" name="Cell">
        <title>Large-Scale Comparative Analyses of Tick Genomes Elucidate Their Genetic Diversity and Vector Capacities.</title>
        <authorList>
            <consortium name="Tick Genome and Microbiome Consortium (TIGMIC)"/>
            <person name="Jia N."/>
            <person name="Wang J."/>
            <person name="Shi W."/>
            <person name="Du L."/>
            <person name="Sun Y."/>
            <person name="Zhan W."/>
            <person name="Jiang J.F."/>
            <person name="Wang Q."/>
            <person name="Zhang B."/>
            <person name="Ji P."/>
            <person name="Bell-Sakyi L."/>
            <person name="Cui X.M."/>
            <person name="Yuan T.T."/>
            <person name="Jiang B.G."/>
            <person name="Yang W.F."/>
            <person name="Lam T.T."/>
            <person name="Chang Q.C."/>
            <person name="Ding S.J."/>
            <person name="Wang X.J."/>
            <person name="Zhu J.G."/>
            <person name="Ruan X.D."/>
            <person name="Zhao L."/>
            <person name="Wei J.T."/>
            <person name="Ye R.Z."/>
            <person name="Que T.C."/>
            <person name="Du C.H."/>
            <person name="Zhou Y.H."/>
            <person name="Cheng J.X."/>
            <person name="Dai P.F."/>
            <person name="Guo W.B."/>
            <person name="Han X.H."/>
            <person name="Huang E.J."/>
            <person name="Li L.F."/>
            <person name="Wei W."/>
            <person name="Gao Y.C."/>
            <person name="Liu J.Z."/>
            <person name="Shao H.Z."/>
            <person name="Wang X."/>
            <person name="Wang C.C."/>
            <person name="Yang T.C."/>
            <person name="Huo Q.B."/>
            <person name="Li W."/>
            <person name="Chen H.Y."/>
            <person name="Chen S.E."/>
            <person name="Zhou L.G."/>
            <person name="Ni X.B."/>
            <person name="Tian J.H."/>
            <person name="Sheng Y."/>
            <person name="Liu T."/>
            <person name="Pan Y.S."/>
            <person name="Xia L.Y."/>
            <person name="Li J."/>
            <person name="Zhao F."/>
            <person name="Cao W.C."/>
        </authorList>
    </citation>
    <scope>NUCLEOTIDE SEQUENCE [LARGE SCALE GENOMIC DNA]</scope>
    <source>
        <strain evidence="1">Iper-2018</strain>
    </source>
</reference>
<name>A0AC60QXI8_IXOPE</name>
<organism evidence="1 2">
    <name type="scientific">Ixodes persulcatus</name>
    <name type="common">Taiga tick</name>
    <dbReference type="NCBI Taxonomy" id="34615"/>
    <lineage>
        <taxon>Eukaryota</taxon>
        <taxon>Metazoa</taxon>
        <taxon>Ecdysozoa</taxon>
        <taxon>Arthropoda</taxon>
        <taxon>Chelicerata</taxon>
        <taxon>Arachnida</taxon>
        <taxon>Acari</taxon>
        <taxon>Parasitiformes</taxon>
        <taxon>Ixodida</taxon>
        <taxon>Ixodoidea</taxon>
        <taxon>Ixodidae</taxon>
        <taxon>Ixodinae</taxon>
        <taxon>Ixodes</taxon>
    </lineage>
</organism>
<comment type="caution">
    <text evidence="1">The sequence shown here is derived from an EMBL/GenBank/DDBJ whole genome shotgun (WGS) entry which is preliminary data.</text>
</comment>
<dbReference type="Proteomes" id="UP000805193">
    <property type="component" value="Unassembled WGS sequence"/>
</dbReference>
<proteinExistence type="predicted"/>
<sequence>MASSASTSTASIEPAVNTNSTGGNQTTSSAAASQALDVPIVTTTKTDIGLKATYGGCDFTFSSRTCQLYRWRCDNAGCSAMLKTGHLNGQHYLIQFEPHDRRVHRCESPPPPGGGAQTPCTPRDGPKRKADSCADKPPKTVSGDGQVPAKKSTGGHLPISGASMANDRQHSQDTPPKKAEDAAGDKSKIKSAKGSGAGNLVDGRAAAVQHSPVHSEHPRGSNEPGTSAWPSGDQEAKESKILPLPTAPRKANHGITAKNDPDYGAYSYCTLSDKSMNRDIKEKPGAVKQEADDVNSRNAKAGGKGSLDPPLQKAPYESMRNGWNAADDSAGIALSMQSFGRTQIVLNMHLETGDLRDKELREGLLRLLQAEADLVLQQQKSEALRIELLSKELYSNMTDNKN</sequence>